<keyword evidence="1" id="KW-1133">Transmembrane helix</keyword>
<dbReference type="AlphaFoldDB" id="A0A5B8XLH8"/>
<gene>
    <name evidence="2" type="ORF">FRD01_05040</name>
</gene>
<evidence type="ECO:0000256" key="1">
    <source>
        <dbReference type="SAM" id="Phobius"/>
    </source>
</evidence>
<dbReference type="RefSeq" id="WP_146958216.1">
    <property type="nucleotide sequence ID" value="NZ_CP042467.1"/>
</dbReference>
<feature type="transmembrane region" description="Helical" evidence="1">
    <location>
        <begin position="188"/>
        <end position="214"/>
    </location>
</feature>
<organism evidence="2 3">
    <name type="scientific">Microvenator marinus</name>
    <dbReference type="NCBI Taxonomy" id="2600177"/>
    <lineage>
        <taxon>Bacteria</taxon>
        <taxon>Deltaproteobacteria</taxon>
        <taxon>Bradymonadales</taxon>
        <taxon>Microvenatoraceae</taxon>
        <taxon>Microvenator</taxon>
    </lineage>
</organism>
<reference evidence="2 3" key="1">
    <citation type="submission" date="2019-08" db="EMBL/GenBank/DDBJ databases">
        <authorList>
            <person name="Liang Q."/>
        </authorList>
    </citation>
    <scope>NUCLEOTIDE SEQUENCE [LARGE SCALE GENOMIC DNA]</scope>
    <source>
        <strain evidence="2 3">V1718</strain>
    </source>
</reference>
<dbReference type="Proteomes" id="UP000321595">
    <property type="component" value="Chromosome"/>
</dbReference>
<feature type="transmembrane region" description="Helical" evidence="1">
    <location>
        <begin position="36"/>
        <end position="54"/>
    </location>
</feature>
<keyword evidence="1" id="KW-0472">Membrane</keyword>
<dbReference type="KEGG" id="bbae:FRD01_05040"/>
<accession>A0A5B8XLH8</accession>
<sequence>METDPFAQQNRVGLTTAYTPQFDDVVHNLQVMFKSITPAMWTLIAGVCGLLGLAEIVQTAGIILFASVPVLSFVAAPVLNFLEFVVILICGGVLFSLFAPLKLRMLGITQGDQTIAELIDAMKPVFLYSLGSYTILVFGTMIGSLFCIIPGFLAHGVLCLAPYYSSQGTSPITAAQDSFETAKNHIPLVAMATGILIFAGLFSFGFTLGVASLLGGGTIQLIISKVLAILVQCAMFLLGWFAVGSVSLTIDTAQTGERVKA</sequence>
<evidence type="ECO:0000313" key="2">
    <source>
        <dbReference type="EMBL" id="QED26620.1"/>
    </source>
</evidence>
<keyword evidence="1" id="KW-0812">Transmembrane</keyword>
<proteinExistence type="predicted"/>
<dbReference type="EMBL" id="CP042467">
    <property type="protein sequence ID" value="QED26620.1"/>
    <property type="molecule type" value="Genomic_DNA"/>
</dbReference>
<name>A0A5B8XLH8_9DELT</name>
<feature type="transmembrane region" description="Helical" evidence="1">
    <location>
        <begin position="226"/>
        <end position="250"/>
    </location>
</feature>
<feature type="transmembrane region" description="Helical" evidence="1">
    <location>
        <begin position="125"/>
        <end position="153"/>
    </location>
</feature>
<evidence type="ECO:0000313" key="3">
    <source>
        <dbReference type="Proteomes" id="UP000321595"/>
    </source>
</evidence>
<protein>
    <submittedName>
        <fullName evidence="2">Uncharacterized protein</fullName>
    </submittedName>
</protein>
<keyword evidence="3" id="KW-1185">Reference proteome</keyword>